<comment type="caution">
    <text evidence="5">The sequence shown here is derived from an EMBL/GenBank/DDBJ whole genome shotgun (WGS) entry which is preliminary data.</text>
</comment>
<name>A0ABD5M1K1_9EURY</name>
<proteinExistence type="predicted"/>
<feature type="coiled-coil region" evidence="1">
    <location>
        <begin position="45"/>
        <end position="72"/>
    </location>
</feature>
<feature type="transmembrane region" description="Helical" evidence="3">
    <location>
        <begin position="78"/>
        <end position="95"/>
    </location>
</feature>
<gene>
    <name evidence="5" type="ORF">ABNG04_08570</name>
</gene>
<feature type="transmembrane region" description="Helical" evidence="3">
    <location>
        <begin position="101"/>
        <end position="119"/>
    </location>
</feature>
<feature type="compositionally biased region" description="Low complexity" evidence="2">
    <location>
        <begin position="31"/>
        <end position="43"/>
    </location>
</feature>
<organism evidence="5 6">
    <name type="scientific">Halorubrum miltondacostae</name>
    <dbReference type="NCBI Taxonomy" id="3076378"/>
    <lineage>
        <taxon>Archaea</taxon>
        <taxon>Methanobacteriati</taxon>
        <taxon>Methanobacteriota</taxon>
        <taxon>Stenosarchaea group</taxon>
        <taxon>Halobacteria</taxon>
        <taxon>Halobacteriales</taxon>
        <taxon>Haloferacaceae</taxon>
        <taxon>Halorubrum</taxon>
    </lineage>
</organism>
<protein>
    <recommendedName>
        <fullName evidence="4">DUF7982 domain-containing protein</fullName>
    </recommendedName>
</protein>
<dbReference type="Pfam" id="PF25939">
    <property type="entry name" value="DUF7982"/>
    <property type="match status" value="1"/>
</dbReference>
<evidence type="ECO:0000256" key="2">
    <source>
        <dbReference type="SAM" id="MobiDB-lite"/>
    </source>
</evidence>
<keyword evidence="3" id="KW-0472">Membrane</keyword>
<evidence type="ECO:0000256" key="3">
    <source>
        <dbReference type="SAM" id="Phobius"/>
    </source>
</evidence>
<dbReference type="EMBL" id="JBEDNY010000002">
    <property type="protein sequence ID" value="MEZ3163918.1"/>
    <property type="molecule type" value="Genomic_DNA"/>
</dbReference>
<feature type="region of interest" description="Disordered" evidence="2">
    <location>
        <begin position="309"/>
        <end position="332"/>
    </location>
</feature>
<dbReference type="AlphaFoldDB" id="A0ABD5M1K1"/>
<evidence type="ECO:0000259" key="4">
    <source>
        <dbReference type="Pfam" id="PF25939"/>
    </source>
</evidence>
<evidence type="ECO:0000256" key="1">
    <source>
        <dbReference type="SAM" id="Coils"/>
    </source>
</evidence>
<accession>A0ABD5M1K1</accession>
<reference evidence="5 6" key="1">
    <citation type="submission" date="2024-06" db="EMBL/GenBank/DDBJ databases">
        <title>Halorubrum miltondacostae sp. nov., a potential PHA producer isolated from an inland solar saltern in Rio Maior, Portugal.</title>
        <authorList>
            <person name="Albuquerque L."/>
            <person name="Viver T."/>
            <person name="Barroso C."/>
            <person name="Claudino R."/>
            <person name="Galvan M."/>
            <person name="Simoes G."/>
            <person name="Lobo Da Cunha A."/>
            <person name="Egas C."/>
        </authorList>
    </citation>
    <scope>NUCLEOTIDE SEQUENCE [LARGE SCALE GENOMIC DNA]</scope>
    <source>
        <strain evidence="5 6">RMP-11</strain>
    </source>
</reference>
<dbReference type="Proteomes" id="UP001567572">
    <property type="component" value="Unassembled WGS sequence"/>
</dbReference>
<feature type="domain" description="DUF7982" evidence="4">
    <location>
        <begin position="46"/>
        <end position="301"/>
    </location>
</feature>
<dbReference type="InterPro" id="IPR058288">
    <property type="entry name" value="DUF7982"/>
</dbReference>
<feature type="region of interest" description="Disordered" evidence="2">
    <location>
        <begin position="1"/>
        <end position="43"/>
    </location>
</feature>
<keyword evidence="1" id="KW-0175">Coiled coil</keyword>
<keyword evidence="3" id="KW-0812">Transmembrane</keyword>
<keyword evidence="6" id="KW-1185">Reference proteome</keyword>
<evidence type="ECO:0000313" key="5">
    <source>
        <dbReference type="EMBL" id="MEZ3163918.1"/>
    </source>
</evidence>
<keyword evidence="3" id="KW-1133">Transmembrane helix</keyword>
<sequence>MNSGSREADTTAMDETGDAKATDGTRTAETGAPVGAASTAGSASSADLRTRVAVLEAENQQLRDEYTRAKQAAYRRTALGLFGVGAVALIGGGLFPDARSVLFALGGTGMFAGLLTYVLTPERFVTARVGARVYQALRADRDAMLSELGIGGDLVYVPADGVRAFVPRHDGAPLPDSAELIDPFVVPEEPERGGVTFHPTGEPLFEEFEASRPQSVDATPHAIAPVLADALVELFELADGVDHDVDTETDRVTFEVVGVGLGDPTGIDHPIPSFLAVGLARTLDAAVRVEVRADPLTITCRYNRDWSRASGETAVDESTDPDRVPTDTTDAT</sequence>
<dbReference type="RefSeq" id="WP_371161757.1">
    <property type="nucleotide sequence ID" value="NZ_JBEDNY010000002.1"/>
</dbReference>
<evidence type="ECO:0000313" key="6">
    <source>
        <dbReference type="Proteomes" id="UP001567572"/>
    </source>
</evidence>